<dbReference type="GO" id="GO:0000287">
    <property type="term" value="F:magnesium ion binding"/>
    <property type="evidence" value="ECO:0007669"/>
    <property type="project" value="TreeGrafter"/>
</dbReference>
<sequence>MKPIYITDLDHTFLHTDLSISPFSIEAWNTKAQDAFMSVATARSFTKAKELLSQLQINTPMILLDGSIIITPEQEIIDIKTIGKILGDAIVEVGMAHEIDPFIIGMKDSNINESFLYPRKLNDYQRDVLKGYKDDPRMQFNPDNRTMEQNLKIVYFGYEKQLRPLYEALKNIFGNEIEAKLSPEKYGGGWFLTLLHPEGDKAHALKKVMEYLERDPSDVTVFGDSVNDIGMFRLAGTSIAVSNALDEVKNVADIVLPHSNDEDAVAQYLSGL</sequence>
<dbReference type="Pfam" id="PF08282">
    <property type="entry name" value="Hydrolase_3"/>
    <property type="match status" value="1"/>
</dbReference>
<keyword evidence="2" id="KW-1185">Reference proteome</keyword>
<name>A0A7U4M0V0_9BACT</name>
<proteinExistence type="predicted"/>
<dbReference type="InterPro" id="IPR023214">
    <property type="entry name" value="HAD_sf"/>
</dbReference>
<reference evidence="1 2" key="1">
    <citation type="submission" date="2015-04" db="EMBL/GenBank/DDBJ databases">
        <title>Complete genome sequence of Sulfurovum lithotrophicum ATCC BAA-797T.</title>
        <authorList>
            <person name="Ahn J."/>
            <person name="Park G."/>
            <person name="Jeon W."/>
            <person name="Jang Y."/>
            <person name="Jang M."/>
            <person name="Lee H."/>
            <person name="Lee H."/>
        </authorList>
    </citation>
    <scope>NUCLEOTIDE SEQUENCE [LARGE SCALE GENOMIC DNA]</scope>
    <source>
        <strain evidence="2">ATCC BAA-797 / 42BKT</strain>
    </source>
</reference>
<dbReference type="GO" id="GO:0005829">
    <property type="term" value="C:cytosol"/>
    <property type="evidence" value="ECO:0007669"/>
    <property type="project" value="TreeGrafter"/>
</dbReference>
<dbReference type="RefSeq" id="WP_046550843.1">
    <property type="nucleotide sequence ID" value="NZ_CP011308.1"/>
</dbReference>
<dbReference type="AlphaFoldDB" id="A0A7U4M0V0"/>
<dbReference type="Gene3D" id="3.30.1240.10">
    <property type="match status" value="1"/>
</dbReference>
<dbReference type="OrthoDB" id="7847955at2"/>
<organism evidence="1 2">
    <name type="scientific">Sulfurovum lithotrophicum</name>
    <dbReference type="NCBI Taxonomy" id="206403"/>
    <lineage>
        <taxon>Bacteria</taxon>
        <taxon>Pseudomonadati</taxon>
        <taxon>Campylobacterota</taxon>
        <taxon>Epsilonproteobacteria</taxon>
        <taxon>Campylobacterales</taxon>
        <taxon>Sulfurovaceae</taxon>
        <taxon>Sulfurovum</taxon>
    </lineage>
</organism>
<dbReference type="InterPro" id="IPR036412">
    <property type="entry name" value="HAD-like_sf"/>
</dbReference>
<evidence type="ECO:0000313" key="1">
    <source>
        <dbReference type="EMBL" id="AKF24752.1"/>
    </source>
</evidence>
<dbReference type="PANTHER" id="PTHR10000:SF8">
    <property type="entry name" value="HAD SUPERFAMILY HYDROLASE-LIKE, TYPE 3"/>
    <property type="match status" value="1"/>
</dbReference>
<dbReference type="Proteomes" id="UP000034444">
    <property type="component" value="Chromosome"/>
</dbReference>
<dbReference type="SUPFAM" id="SSF56784">
    <property type="entry name" value="HAD-like"/>
    <property type="match status" value="1"/>
</dbReference>
<dbReference type="GO" id="GO:0016791">
    <property type="term" value="F:phosphatase activity"/>
    <property type="evidence" value="ECO:0007669"/>
    <property type="project" value="TreeGrafter"/>
</dbReference>
<dbReference type="KEGG" id="slh:YH65_04635"/>
<dbReference type="Gene3D" id="3.40.50.1000">
    <property type="entry name" value="HAD superfamily/HAD-like"/>
    <property type="match status" value="1"/>
</dbReference>
<reference evidence="2" key="2">
    <citation type="journal article" date="2017" name="Stand. Genomic Sci.">
        <title>Complete genome sequence of the sulfur-oxidizing chemolithoautotrophic Sulfurovum lithotrophicum 42BKTT.</title>
        <authorList>
            <person name="Jeon W."/>
            <person name="Priscilla L."/>
            <person name="Park G."/>
            <person name="Lee H."/>
            <person name="Lee N."/>
            <person name="Lee D."/>
            <person name="Kwon H."/>
            <person name="Ahn I."/>
            <person name="Lee C."/>
            <person name="Lee H."/>
            <person name="Ahn J."/>
        </authorList>
    </citation>
    <scope>NUCLEOTIDE SEQUENCE [LARGE SCALE GENOMIC DNA]</scope>
    <source>
        <strain evidence="2">ATCC BAA-797 / 42BKT</strain>
    </source>
</reference>
<protein>
    <submittedName>
        <fullName evidence="1">Haloacid dehalogenase</fullName>
    </submittedName>
</protein>
<dbReference type="PANTHER" id="PTHR10000">
    <property type="entry name" value="PHOSPHOSERINE PHOSPHATASE"/>
    <property type="match status" value="1"/>
</dbReference>
<gene>
    <name evidence="1" type="ORF">YH65_04635</name>
</gene>
<accession>A0A7U4M0V0</accession>
<evidence type="ECO:0000313" key="2">
    <source>
        <dbReference type="Proteomes" id="UP000034444"/>
    </source>
</evidence>
<dbReference type="EMBL" id="CP011308">
    <property type="protein sequence ID" value="AKF24752.1"/>
    <property type="molecule type" value="Genomic_DNA"/>
</dbReference>